<evidence type="ECO:0000313" key="2">
    <source>
        <dbReference type="Proteomes" id="UP000192940"/>
    </source>
</evidence>
<reference evidence="1 2" key="1">
    <citation type="submission" date="2017-04" db="EMBL/GenBank/DDBJ databases">
        <authorList>
            <person name="Afonso C.L."/>
            <person name="Miller P.J."/>
            <person name="Scott M.A."/>
            <person name="Spackman E."/>
            <person name="Goraichik I."/>
            <person name="Dimitrov K.M."/>
            <person name="Suarez D.L."/>
            <person name="Swayne D.E."/>
        </authorList>
    </citation>
    <scope>NUCLEOTIDE SEQUENCE [LARGE SCALE GENOMIC DNA]</scope>
    <source>
        <strain evidence="1 2">N3/975</strain>
    </source>
</reference>
<protein>
    <submittedName>
        <fullName evidence="1">Uncharacterized protein</fullName>
    </submittedName>
</protein>
<proteinExistence type="predicted"/>
<keyword evidence="2" id="KW-1185">Reference proteome</keyword>
<dbReference type="STRING" id="1313296.SAMN05661091_5064"/>
<dbReference type="AlphaFoldDB" id="A0A1X7HPR4"/>
<gene>
    <name evidence="1" type="ORF">SAMN05661091_5064</name>
</gene>
<dbReference type="RefSeq" id="WP_208915730.1">
    <property type="nucleotide sequence ID" value="NZ_LT840184.1"/>
</dbReference>
<dbReference type="EMBL" id="LT840184">
    <property type="protein sequence ID" value="SMF90474.1"/>
    <property type="molecule type" value="Genomic_DNA"/>
</dbReference>
<sequence>MGSHISIEFKDEDRLIDFLKNSYSPIQLISICRSLNLDKDDIINKFLSHKENCSNIVDAIRQHGLYSDLFTILQSKQFHRDRFAEVFPEFQAIVVSNEKIDQIRLLTYESGESSSNYAEWLKISKEKTVLVLGKDSPEEYMQELKNISEMLRQHGYTPILIKEQPEIRTLSNEEKMLAYASISKFVVIEKSYPAGQIDEAKICAFNRVPSIWLQQDGMGDTWMQGDYEVDFKFINAFSYNKENQREVLATAINWVEDFLKSKSEYLDMKYPWRN</sequence>
<dbReference type="Proteomes" id="UP000192940">
    <property type="component" value="Chromosome I"/>
</dbReference>
<name>A0A1X7HPR4_9BACL</name>
<organism evidence="1 2">
    <name type="scientific">Paenibacillus uliginis N3/975</name>
    <dbReference type="NCBI Taxonomy" id="1313296"/>
    <lineage>
        <taxon>Bacteria</taxon>
        <taxon>Bacillati</taxon>
        <taxon>Bacillota</taxon>
        <taxon>Bacilli</taxon>
        <taxon>Bacillales</taxon>
        <taxon>Paenibacillaceae</taxon>
        <taxon>Paenibacillus</taxon>
    </lineage>
</organism>
<evidence type="ECO:0000313" key="1">
    <source>
        <dbReference type="EMBL" id="SMF90474.1"/>
    </source>
</evidence>
<accession>A0A1X7HPR4</accession>